<accession>A0A9E8KK39</accession>
<keyword evidence="8 12" id="KW-1133">Transmembrane helix</keyword>
<dbReference type="PANTHER" id="PTHR43221">
    <property type="entry name" value="PROTEASE HTPX"/>
    <property type="match status" value="1"/>
</dbReference>
<evidence type="ECO:0000256" key="3">
    <source>
        <dbReference type="ARBA" id="ARBA00022670"/>
    </source>
</evidence>
<evidence type="ECO:0000313" key="15">
    <source>
        <dbReference type="Proteomes" id="UP001164472"/>
    </source>
</evidence>
<evidence type="ECO:0000256" key="7">
    <source>
        <dbReference type="ARBA" id="ARBA00022833"/>
    </source>
</evidence>
<evidence type="ECO:0000256" key="9">
    <source>
        <dbReference type="ARBA" id="ARBA00023049"/>
    </source>
</evidence>
<name>A0A9E8KK39_9ALTE</name>
<feature type="transmembrane region" description="Helical" evidence="12">
    <location>
        <begin position="183"/>
        <end position="204"/>
    </location>
</feature>
<evidence type="ECO:0000256" key="10">
    <source>
        <dbReference type="ARBA" id="ARBA00023136"/>
    </source>
</evidence>
<evidence type="ECO:0000256" key="1">
    <source>
        <dbReference type="ARBA" id="ARBA00001947"/>
    </source>
</evidence>
<feature type="transmembrane region" description="Helical" evidence="12">
    <location>
        <begin position="60"/>
        <end position="79"/>
    </location>
</feature>
<dbReference type="CDD" id="cd07340">
    <property type="entry name" value="M48B_Htpx_like"/>
    <property type="match status" value="1"/>
</dbReference>
<dbReference type="EMBL" id="CP101527">
    <property type="protein sequence ID" value="UZW75696.1"/>
    <property type="molecule type" value="Genomic_DNA"/>
</dbReference>
<evidence type="ECO:0000259" key="13">
    <source>
        <dbReference type="Pfam" id="PF01435"/>
    </source>
</evidence>
<keyword evidence="7" id="KW-0862">Zinc</keyword>
<dbReference type="Gene3D" id="3.30.2010.10">
    <property type="entry name" value="Metalloproteases ('zincins'), catalytic domain"/>
    <property type="match status" value="1"/>
</dbReference>
<reference evidence="14" key="1">
    <citation type="submission" date="2022-07" db="EMBL/GenBank/DDBJ databases">
        <title>Alkalimarinus sp. nov., isolated from gut of a Alitta virens.</title>
        <authorList>
            <person name="Yang A.I."/>
            <person name="Shin N.-R."/>
        </authorList>
    </citation>
    <scope>NUCLEOTIDE SEQUENCE</scope>
    <source>
        <strain evidence="14">FA028</strain>
    </source>
</reference>
<keyword evidence="3" id="KW-0645">Protease</keyword>
<evidence type="ECO:0000256" key="4">
    <source>
        <dbReference type="ARBA" id="ARBA00022692"/>
    </source>
</evidence>
<evidence type="ECO:0000256" key="2">
    <source>
        <dbReference type="ARBA" id="ARBA00022475"/>
    </source>
</evidence>
<dbReference type="GO" id="GO:0046872">
    <property type="term" value="F:metal ion binding"/>
    <property type="evidence" value="ECO:0007669"/>
    <property type="project" value="UniProtKB-KW"/>
</dbReference>
<feature type="domain" description="Peptidase M48" evidence="13">
    <location>
        <begin position="107"/>
        <end position="329"/>
    </location>
</feature>
<keyword evidence="15" id="KW-1185">Reference proteome</keyword>
<dbReference type="KEGG" id="asem:NNL22_03635"/>
<keyword evidence="10 12" id="KW-0472">Membrane</keyword>
<dbReference type="Proteomes" id="UP001164472">
    <property type="component" value="Chromosome"/>
</dbReference>
<evidence type="ECO:0000256" key="6">
    <source>
        <dbReference type="ARBA" id="ARBA00022801"/>
    </source>
</evidence>
<evidence type="ECO:0000256" key="12">
    <source>
        <dbReference type="SAM" id="Phobius"/>
    </source>
</evidence>
<keyword evidence="6" id="KW-0378">Hydrolase</keyword>
<dbReference type="Pfam" id="PF01435">
    <property type="entry name" value="Peptidase_M48"/>
    <property type="match status" value="1"/>
</dbReference>
<sequence length="682" mass="75221">MNFFDHQATARKKSLLLGILFLIAVALIVISTNLICYFVFSFTDSNPLTLAEWFSSRISHYISAAIILTIFIGTIHQFINLAKGGSAVAEMARGRKVDLSSQDRLEQRFINLVEEMSIASGTMMPTLYIMDHEHSINAFVAGYEPTECVLVVTRGTLEQLTRDELQGVIGHEFSHILNGDMRINIRLIAILAGILLIGQIGQFLLRSSFSRSHHYRSSRSKNDIALLFIGLTLICIGYTGLFMGRVIKAAISRQREFLADAASVQFTRNPEGIASALYKILDSQEGSQLRVTRHAEDLNHLCFSESIKLHLSGLLASHPPLNERISTIDSSFLVRFKARKHASKKRASSHTPHNTSSTVQPPRSQVSSSQTSREHSLTDSALGLAPHSSGLAEDASLDSIGTPANSIQSLQSNAAAIEQTTGTVSPAHIDYAVALLQEIPTELKQLIHTSEGAKIAVLHLMLSETAEDLHAKAIKQLSQGSQSSLSSAKYKQIVPLLKGITLKQRTPIFEMAVSSLRSLSEDDKQALVDDLGVLTKVDHKITFFEFALVTLTKQQLTTSYGHKIKSKYHSFKDVSHEIAIILKLFAIASTTNKKEQQTRFKHAVGLFSDSIDWQDSKATNARAISHALNKLRLLSPLLKRPLIDSFIECVMADNTVSPREYELLRLVAVVLDCPMPPLLPKG</sequence>
<keyword evidence="5" id="KW-0479">Metal-binding</keyword>
<gene>
    <name evidence="14" type="ORF">NNL22_03635</name>
</gene>
<protein>
    <submittedName>
        <fullName evidence="14">M48 family metallopeptidase</fullName>
    </submittedName>
</protein>
<evidence type="ECO:0000256" key="11">
    <source>
        <dbReference type="SAM" id="MobiDB-lite"/>
    </source>
</evidence>
<evidence type="ECO:0000256" key="8">
    <source>
        <dbReference type="ARBA" id="ARBA00022989"/>
    </source>
</evidence>
<keyword evidence="4 12" id="KW-0812">Transmembrane</keyword>
<keyword evidence="2" id="KW-1003">Cell membrane</keyword>
<feature type="region of interest" description="Disordered" evidence="11">
    <location>
        <begin position="343"/>
        <end position="385"/>
    </location>
</feature>
<dbReference type="GO" id="GO:0006508">
    <property type="term" value="P:proteolysis"/>
    <property type="evidence" value="ECO:0007669"/>
    <property type="project" value="UniProtKB-KW"/>
</dbReference>
<dbReference type="InterPro" id="IPR001915">
    <property type="entry name" value="Peptidase_M48"/>
</dbReference>
<feature type="transmembrane region" description="Helical" evidence="12">
    <location>
        <begin position="224"/>
        <end position="247"/>
    </location>
</feature>
<evidence type="ECO:0000256" key="5">
    <source>
        <dbReference type="ARBA" id="ARBA00022723"/>
    </source>
</evidence>
<dbReference type="RefSeq" id="WP_251810479.1">
    <property type="nucleotide sequence ID" value="NZ_CP101527.1"/>
</dbReference>
<organism evidence="14 15">
    <name type="scientific">Alkalimarinus sediminis</name>
    <dbReference type="NCBI Taxonomy" id="1632866"/>
    <lineage>
        <taxon>Bacteria</taxon>
        <taxon>Pseudomonadati</taxon>
        <taxon>Pseudomonadota</taxon>
        <taxon>Gammaproteobacteria</taxon>
        <taxon>Alteromonadales</taxon>
        <taxon>Alteromonadaceae</taxon>
        <taxon>Alkalimarinus</taxon>
    </lineage>
</organism>
<evidence type="ECO:0000313" key="14">
    <source>
        <dbReference type="EMBL" id="UZW75696.1"/>
    </source>
</evidence>
<dbReference type="AlphaFoldDB" id="A0A9E8KK39"/>
<dbReference type="GO" id="GO:0004222">
    <property type="term" value="F:metalloendopeptidase activity"/>
    <property type="evidence" value="ECO:0007669"/>
    <property type="project" value="InterPro"/>
</dbReference>
<dbReference type="InterPro" id="IPR050083">
    <property type="entry name" value="HtpX_protease"/>
</dbReference>
<dbReference type="PANTHER" id="PTHR43221:SF2">
    <property type="entry name" value="PROTEASE HTPX HOMOLOG"/>
    <property type="match status" value="1"/>
</dbReference>
<feature type="compositionally biased region" description="Low complexity" evidence="11">
    <location>
        <begin position="356"/>
        <end position="371"/>
    </location>
</feature>
<feature type="transmembrane region" description="Helical" evidence="12">
    <location>
        <begin position="15"/>
        <end position="40"/>
    </location>
</feature>
<proteinExistence type="predicted"/>
<comment type="cofactor">
    <cofactor evidence="1">
        <name>Zn(2+)</name>
        <dbReference type="ChEBI" id="CHEBI:29105"/>
    </cofactor>
</comment>
<keyword evidence="9" id="KW-0482">Metalloprotease</keyword>